<dbReference type="AlphaFoldDB" id="A0A8D8B1G6"/>
<organism evidence="2">
    <name type="scientific">Culex pipiens</name>
    <name type="common">House mosquito</name>
    <dbReference type="NCBI Taxonomy" id="7175"/>
    <lineage>
        <taxon>Eukaryota</taxon>
        <taxon>Metazoa</taxon>
        <taxon>Ecdysozoa</taxon>
        <taxon>Arthropoda</taxon>
        <taxon>Hexapoda</taxon>
        <taxon>Insecta</taxon>
        <taxon>Pterygota</taxon>
        <taxon>Neoptera</taxon>
        <taxon>Endopterygota</taxon>
        <taxon>Diptera</taxon>
        <taxon>Nematocera</taxon>
        <taxon>Culicoidea</taxon>
        <taxon>Culicidae</taxon>
        <taxon>Culicinae</taxon>
        <taxon>Culicini</taxon>
        <taxon>Culex</taxon>
        <taxon>Culex</taxon>
    </lineage>
</organism>
<accession>A0A8D8B1G6</accession>
<proteinExistence type="predicted"/>
<dbReference type="EMBL" id="HBUE01053451">
    <property type="protein sequence ID" value="CAG6465475.1"/>
    <property type="molecule type" value="Transcribed_RNA"/>
</dbReference>
<evidence type="ECO:0000256" key="1">
    <source>
        <dbReference type="SAM" id="MobiDB-lite"/>
    </source>
</evidence>
<name>A0A8D8B1G6_CULPI</name>
<reference evidence="2" key="1">
    <citation type="submission" date="2021-05" db="EMBL/GenBank/DDBJ databases">
        <authorList>
            <person name="Alioto T."/>
            <person name="Alioto T."/>
            <person name="Gomez Garrido J."/>
        </authorList>
    </citation>
    <scope>NUCLEOTIDE SEQUENCE</scope>
</reference>
<protein>
    <submittedName>
        <fullName evidence="2">(northern house mosquito) hypothetical protein</fullName>
    </submittedName>
</protein>
<feature type="region of interest" description="Disordered" evidence="1">
    <location>
        <begin position="23"/>
        <end position="54"/>
    </location>
</feature>
<sequence>MSQHDIIRRGNVKPERHYRRCCHRRRGLGNKSMPHPDRASLPIAPAKHSGQPGRVRRHVGQLLGREPARIDRAELVKDWLLAGVLLLLHLLDNVTVDETVPRRGGCLVFGVVGFGGAELRFVLDEGRLEINDPLLFGEWVLLRVASGGAS</sequence>
<evidence type="ECO:0000313" key="2">
    <source>
        <dbReference type="EMBL" id="CAG6465475.1"/>
    </source>
</evidence>